<evidence type="ECO:0000256" key="2">
    <source>
        <dbReference type="SAM" id="MobiDB-lite"/>
    </source>
</evidence>
<feature type="compositionally biased region" description="Basic and acidic residues" evidence="2">
    <location>
        <begin position="77"/>
        <end position="87"/>
    </location>
</feature>
<evidence type="ECO:0000313" key="4">
    <source>
        <dbReference type="Proteomes" id="UP000037923"/>
    </source>
</evidence>
<keyword evidence="4" id="KW-1185">Reference proteome</keyword>
<feature type="coiled-coil region" evidence="1">
    <location>
        <begin position="462"/>
        <end position="489"/>
    </location>
</feature>
<dbReference type="Proteomes" id="UP000037923">
    <property type="component" value="Unassembled WGS sequence"/>
</dbReference>
<feature type="compositionally biased region" description="Low complexity" evidence="2">
    <location>
        <begin position="533"/>
        <end position="552"/>
    </location>
</feature>
<feature type="compositionally biased region" description="Low complexity" evidence="2">
    <location>
        <begin position="408"/>
        <end position="428"/>
    </location>
</feature>
<dbReference type="OrthoDB" id="268044at2759"/>
<feature type="compositionally biased region" description="Low complexity" evidence="2">
    <location>
        <begin position="321"/>
        <end position="343"/>
    </location>
</feature>
<feature type="region of interest" description="Disordered" evidence="2">
    <location>
        <begin position="77"/>
        <end position="128"/>
    </location>
</feature>
<dbReference type="EMBL" id="LGTL01000001">
    <property type="protein sequence ID" value="KPA85745.1"/>
    <property type="molecule type" value="Genomic_DNA"/>
</dbReference>
<dbReference type="PANTHER" id="PTHR16021:SF23">
    <property type="entry name" value="FI18411P1-RELATED"/>
    <property type="match status" value="1"/>
</dbReference>
<feature type="region of interest" description="Disordered" evidence="2">
    <location>
        <begin position="220"/>
        <end position="254"/>
    </location>
</feature>
<organism evidence="3 4">
    <name type="scientific">Leptomonas pyrrhocoris</name>
    <name type="common">Firebug parasite</name>
    <dbReference type="NCBI Taxonomy" id="157538"/>
    <lineage>
        <taxon>Eukaryota</taxon>
        <taxon>Discoba</taxon>
        <taxon>Euglenozoa</taxon>
        <taxon>Kinetoplastea</taxon>
        <taxon>Metakinetoplastina</taxon>
        <taxon>Trypanosomatida</taxon>
        <taxon>Trypanosomatidae</taxon>
        <taxon>Leishmaniinae</taxon>
        <taxon>Leptomonas</taxon>
    </lineage>
</organism>
<feature type="compositionally biased region" description="Low complexity" evidence="2">
    <location>
        <begin position="600"/>
        <end position="613"/>
    </location>
</feature>
<feature type="compositionally biased region" description="Pro residues" evidence="2">
    <location>
        <begin position="344"/>
        <end position="359"/>
    </location>
</feature>
<dbReference type="PRINTS" id="PR01217">
    <property type="entry name" value="PRICHEXTENSN"/>
</dbReference>
<feature type="region of interest" description="Disordered" evidence="2">
    <location>
        <begin position="376"/>
        <end position="436"/>
    </location>
</feature>
<dbReference type="VEuPathDB" id="TriTrypDB:LpyrH10_01_1070"/>
<gene>
    <name evidence="3" type="ORF">ABB37_00107</name>
</gene>
<feature type="compositionally biased region" description="Low complexity" evidence="2">
    <location>
        <begin position="90"/>
        <end position="111"/>
    </location>
</feature>
<evidence type="ECO:0000256" key="1">
    <source>
        <dbReference type="SAM" id="Coils"/>
    </source>
</evidence>
<feature type="region of interest" description="Disordered" evidence="2">
    <location>
        <begin position="567"/>
        <end position="614"/>
    </location>
</feature>
<name>A0A0N0DZW2_LEPPY</name>
<proteinExistence type="predicted"/>
<dbReference type="InterPro" id="IPR052660">
    <property type="entry name" value="Erythrocyte_Invasion_ImmMod"/>
</dbReference>
<protein>
    <submittedName>
        <fullName evidence="3">Uncharacterized protein</fullName>
    </submittedName>
</protein>
<accession>A0A0N0DZW2</accession>
<feature type="region of interest" description="Disordered" evidence="2">
    <location>
        <begin position="719"/>
        <end position="756"/>
    </location>
</feature>
<dbReference type="PANTHER" id="PTHR16021">
    <property type="entry name" value="MANSC DOMAIN CONTAINING PROTEIN 1"/>
    <property type="match status" value="1"/>
</dbReference>
<feature type="compositionally biased region" description="Pro residues" evidence="2">
    <location>
        <begin position="589"/>
        <end position="599"/>
    </location>
</feature>
<dbReference type="RefSeq" id="XP_015664184.1">
    <property type="nucleotide sequence ID" value="XM_015796176.1"/>
</dbReference>
<feature type="compositionally biased region" description="Low complexity" evidence="2">
    <location>
        <begin position="513"/>
        <end position="526"/>
    </location>
</feature>
<evidence type="ECO:0000313" key="3">
    <source>
        <dbReference type="EMBL" id="KPA85745.1"/>
    </source>
</evidence>
<feature type="region of interest" description="Disordered" evidence="2">
    <location>
        <begin position="29"/>
        <end position="57"/>
    </location>
</feature>
<feature type="region of interest" description="Disordered" evidence="2">
    <location>
        <begin position="312"/>
        <end position="359"/>
    </location>
</feature>
<reference evidence="3 4" key="1">
    <citation type="submission" date="2015-07" db="EMBL/GenBank/DDBJ databases">
        <title>High-quality genome of monoxenous trypanosomatid Leptomonas pyrrhocoris.</title>
        <authorList>
            <person name="Flegontov P."/>
            <person name="Butenko A."/>
            <person name="Firsov S."/>
            <person name="Vlcek C."/>
            <person name="Logacheva M.D."/>
            <person name="Field M."/>
            <person name="Filatov D."/>
            <person name="Flegontova O."/>
            <person name="Gerasimov E."/>
            <person name="Jackson A.P."/>
            <person name="Kelly S."/>
            <person name="Opperdoes F."/>
            <person name="O'Reilly A."/>
            <person name="Votypka J."/>
            <person name="Yurchenko V."/>
            <person name="Lukes J."/>
        </authorList>
    </citation>
    <scope>NUCLEOTIDE SEQUENCE [LARGE SCALE GENOMIC DNA]</scope>
    <source>
        <strain evidence="3">H10</strain>
    </source>
</reference>
<dbReference type="OMA" id="QHRALHY"/>
<dbReference type="AlphaFoldDB" id="A0A0N0DZW2"/>
<feature type="compositionally biased region" description="Polar residues" evidence="2">
    <location>
        <begin position="40"/>
        <end position="55"/>
    </location>
</feature>
<feature type="region of interest" description="Disordered" evidence="2">
    <location>
        <begin position="508"/>
        <end position="552"/>
    </location>
</feature>
<dbReference type="GeneID" id="26900405"/>
<comment type="caution">
    <text evidence="3">The sequence shown here is derived from an EMBL/GenBank/DDBJ whole genome shotgun (WGS) entry which is preliminary data.</text>
</comment>
<sequence length="852" mass="90348">MEYSGTRPTAPFHSNVNALRSLQHRMQLRAEAAARHRYPSPQQHPSPFQAFTSTPPSQPQNPCCCDDRYCCCREASRGLPPTRRDAKPGASATAQSSKASNSSFSNGQRSSPHPDNESKPDTSSNVGGWPPQVLAAVLRVAHMAEVDITAGQYSIPRGTTRRTGTAQLPEVAVWHADAANGGAFENPSSANHRRCCCLGDGGGGGGHCGLHSRCTCGCRERGEHRRHRSSRRERKEKTEAVEKPDSSKTAGTTATTIYPSAIALLASGTTPPSLSPYRDQEVLDRIMARYHAPPTPPSPAAEAVQPPLHIHVHCGNGAVQPDSAAPAAAADGAGTAGDAASATPAPPPPPPPPPGVVIPPPPPGVSVPVPPPPPDVSVPPPPPPPAVVPLPPPPPPAASVPPPPPGATVPSPTTTTTTTTTTTAAGAAREGKADKEKRMLLDQADKYVWQLEQEVQHRAFHHNAMLQQLAEEEERSAALRRDRDALLAQNNAFQGTLEYARGNPFSARRLRASSSSSSTSSSSSSTPAERKAPSSAAVESSPPPTATATASCAPRLPPAVASVYTSLQPAASSPPPPCQPSEAPAAAAVPPPLPSPTASPPTTQAAANTIPALPCLPPPPSTLLSSAAAMGNTPSATQDVLRHILLEREAALQQRAAPVDNAQGSAVFSSLVQSPNSVPQRSRVDAGHDDELKRYLDRLIQEGEAEAAACRRAATVDSMSAPSAPAHPFTDPPMRSGSYGREGPANNREPFYPQPYQQPSLEQQALEQQRRREVQQLRAAIATERDRFDEGTRRWNAHVRHQEAQQQASAHQLRERQRLDQLRAEAAAEEVRVRADTVRWRSYTQQPHGQQR</sequence>
<feature type="compositionally biased region" description="Basic and acidic residues" evidence="2">
    <location>
        <begin position="233"/>
        <end position="246"/>
    </location>
</feature>
<feature type="compositionally biased region" description="Pro residues" evidence="2">
    <location>
        <begin position="376"/>
        <end position="407"/>
    </location>
</feature>
<keyword evidence="1" id="KW-0175">Coiled coil</keyword>